<dbReference type="RefSeq" id="WP_282584981.1">
    <property type="nucleotide sequence ID" value="NZ_JAMOIM010000006.1"/>
</dbReference>
<comment type="caution">
    <text evidence="1">The sequence shown here is derived from an EMBL/GenBank/DDBJ whole genome shotgun (WGS) entry which is preliminary data.</text>
</comment>
<proteinExistence type="predicted"/>
<evidence type="ECO:0000313" key="2">
    <source>
        <dbReference type="Proteomes" id="UP001165667"/>
    </source>
</evidence>
<protein>
    <recommendedName>
        <fullName evidence="3">JmjC domain-containing protein</fullName>
    </recommendedName>
</protein>
<sequence>MPTDPIFTSFEPRHVDLWGQTPLRLSHRLDRSELFSNEALGALIDHYPRDGYSLVQWGEQGTERGSWREGELGGMPGIEAIEAVARSRIWINLRDVGAVDPRYAALRDAIFAELRAHMPDYGMYGEKIGILISSPGSRTLYHADLPGQCLWQMRGVKRVYVYPTAPPFIRPEHVEGIALSGVEVNMPYQPWYDEHATVYDLEPGQMLHWPLNAPHRVDNHDCLNVSMTMEYFTDEIRRSHMVTVANGIMRHKLGLAPQSRATSGPGFWAKAVFQKALKNTPWVKRENKPRKPSTFMLDRARPGVIIELPRQAAE</sequence>
<gene>
    <name evidence="1" type="ORF">M8523_11350</name>
</gene>
<evidence type="ECO:0008006" key="3">
    <source>
        <dbReference type="Google" id="ProtNLM"/>
    </source>
</evidence>
<keyword evidence="2" id="KW-1185">Reference proteome</keyword>
<name>A0AA42CII5_9HYPH</name>
<dbReference type="AlphaFoldDB" id="A0AA42CII5"/>
<dbReference type="Proteomes" id="UP001165667">
    <property type="component" value="Unassembled WGS sequence"/>
</dbReference>
<organism evidence="1 2">
    <name type="scientific">Lichenifustis flavocetrariae</name>
    <dbReference type="NCBI Taxonomy" id="2949735"/>
    <lineage>
        <taxon>Bacteria</taxon>
        <taxon>Pseudomonadati</taxon>
        <taxon>Pseudomonadota</taxon>
        <taxon>Alphaproteobacteria</taxon>
        <taxon>Hyphomicrobiales</taxon>
        <taxon>Lichenihabitantaceae</taxon>
        <taxon>Lichenifustis</taxon>
    </lineage>
</organism>
<dbReference type="SUPFAM" id="SSF51197">
    <property type="entry name" value="Clavaminate synthase-like"/>
    <property type="match status" value="1"/>
</dbReference>
<evidence type="ECO:0000313" key="1">
    <source>
        <dbReference type="EMBL" id="MCW6508613.1"/>
    </source>
</evidence>
<dbReference type="Gene3D" id="2.60.120.650">
    <property type="entry name" value="Cupin"/>
    <property type="match status" value="1"/>
</dbReference>
<accession>A0AA42CII5</accession>
<dbReference type="EMBL" id="JAMOIM010000006">
    <property type="protein sequence ID" value="MCW6508613.1"/>
    <property type="molecule type" value="Genomic_DNA"/>
</dbReference>
<reference evidence="1" key="1">
    <citation type="submission" date="2022-05" db="EMBL/GenBank/DDBJ databases">
        <authorList>
            <person name="Pankratov T."/>
        </authorList>
    </citation>
    <scope>NUCLEOTIDE SEQUENCE</scope>
    <source>
        <strain evidence="1">BP6-180914</strain>
    </source>
</reference>